<dbReference type="Gene3D" id="4.10.280.10">
    <property type="entry name" value="Helix-loop-helix DNA-binding domain"/>
    <property type="match status" value="1"/>
</dbReference>
<organism evidence="8 9">
    <name type="scientific">Mycoemilia scoparia</name>
    <dbReference type="NCBI Taxonomy" id="417184"/>
    <lineage>
        <taxon>Eukaryota</taxon>
        <taxon>Fungi</taxon>
        <taxon>Fungi incertae sedis</taxon>
        <taxon>Zoopagomycota</taxon>
        <taxon>Kickxellomycotina</taxon>
        <taxon>Kickxellomycetes</taxon>
        <taxon>Kickxellales</taxon>
        <taxon>Kickxellaceae</taxon>
        <taxon>Mycoemilia</taxon>
    </lineage>
</organism>
<sequence length="406" mass="44121">MQVEPQRQQQQQQQPQPDNNNNLSATINPALLGNSISDSFISSSFAPNQFFYDQFLSLGNSNTNTTKVRTISIEGSSNSPVESTATPISITASNFNNPSIVPEMDGFANAHSMQDTMRAGPIPINRTGGGATGNIGSVSAATAATMAQMGAARSFGHNNSGIPGSFGTDMDQDFSPVSSYSNQQMSLNNQSFAARFGQNPQLAQLALSQSPPTSPGFQSMSLPNNHDWLYNINSPQSAALGNGIPFSEIPYSPQTDSIMSFNPDDPNLNPKQAQLIYEKRRRRRESHNAVERRRRDNINEKIQELHSMLPPHMTDPNTKPNKGSILRLSVDYIRQLKTITDKQEQRIKELEAFHGLQSSSGGGMTNNQMPSSMGMSAEQSGLSAMLASSGNDGSDNMMASHNQRQM</sequence>
<dbReference type="Proteomes" id="UP001150538">
    <property type="component" value="Unassembled WGS sequence"/>
</dbReference>
<dbReference type="PROSITE" id="PS50888">
    <property type="entry name" value="BHLH"/>
    <property type="match status" value="1"/>
</dbReference>
<evidence type="ECO:0000256" key="4">
    <source>
        <dbReference type="ARBA" id="ARBA00023163"/>
    </source>
</evidence>
<keyword evidence="9" id="KW-1185">Reference proteome</keyword>
<comment type="subcellular location">
    <subcellularLocation>
        <location evidence="1">Nucleus</location>
    </subcellularLocation>
</comment>
<evidence type="ECO:0000256" key="5">
    <source>
        <dbReference type="ARBA" id="ARBA00023242"/>
    </source>
</evidence>
<comment type="caution">
    <text evidence="8">The sequence shown here is derived from an EMBL/GenBank/DDBJ whole genome shotgun (WGS) entry which is preliminary data.</text>
</comment>
<dbReference type="GO" id="GO:0046983">
    <property type="term" value="F:protein dimerization activity"/>
    <property type="evidence" value="ECO:0007669"/>
    <property type="project" value="InterPro"/>
</dbReference>
<accession>A0A9W8DQK2</accession>
<evidence type="ECO:0000256" key="2">
    <source>
        <dbReference type="ARBA" id="ARBA00023015"/>
    </source>
</evidence>
<dbReference type="SUPFAM" id="SSF47459">
    <property type="entry name" value="HLH, helix-loop-helix DNA-binding domain"/>
    <property type="match status" value="1"/>
</dbReference>
<evidence type="ECO:0000256" key="1">
    <source>
        <dbReference type="ARBA" id="ARBA00004123"/>
    </source>
</evidence>
<evidence type="ECO:0000256" key="6">
    <source>
        <dbReference type="SAM" id="MobiDB-lite"/>
    </source>
</evidence>
<gene>
    <name evidence="8" type="ORF">H4219_004911</name>
</gene>
<feature type="compositionally biased region" description="Polar residues" evidence="6">
    <location>
        <begin position="18"/>
        <end position="27"/>
    </location>
</feature>
<name>A0A9W8DQK2_9FUNG</name>
<feature type="domain" description="BHLH" evidence="7">
    <location>
        <begin position="282"/>
        <end position="336"/>
    </location>
</feature>
<proteinExistence type="predicted"/>
<feature type="region of interest" description="Disordered" evidence="6">
    <location>
        <begin position="1"/>
        <end position="27"/>
    </location>
</feature>
<dbReference type="EMBL" id="JANBPU010000215">
    <property type="protein sequence ID" value="KAJ1914157.1"/>
    <property type="molecule type" value="Genomic_DNA"/>
</dbReference>
<dbReference type="PANTHER" id="PTHR45776:SF2">
    <property type="entry name" value="MIP04163P"/>
    <property type="match status" value="1"/>
</dbReference>
<evidence type="ECO:0000259" key="7">
    <source>
        <dbReference type="PROSITE" id="PS50888"/>
    </source>
</evidence>
<evidence type="ECO:0000313" key="9">
    <source>
        <dbReference type="Proteomes" id="UP001150538"/>
    </source>
</evidence>
<reference evidence="8" key="1">
    <citation type="submission" date="2022-07" db="EMBL/GenBank/DDBJ databases">
        <title>Phylogenomic reconstructions and comparative analyses of Kickxellomycotina fungi.</title>
        <authorList>
            <person name="Reynolds N.K."/>
            <person name="Stajich J.E."/>
            <person name="Barry K."/>
            <person name="Grigoriev I.V."/>
            <person name="Crous P."/>
            <person name="Smith M.E."/>
        </authorList>
    </citation>
    <scope>NUCLEOTIDE SEQUENCE</scope>
    <source>
        <strain evidence="8">NBRC 100468</strain>
    </source>
</reference>
<evidence type="ECO:0000256" key="3">
    <source>
        <dbReference type="ARBA" id="ARBA00023125"/>
    </source>
</evidence>
<dbReference type="AlphaFoldDB" id="A0A9W8DQK2"/>
<dbReference type="InterPro" id="IPR011598">
    <property type="entry name" value="bHLH_dom"/>
</dbReference>
<dbReference type="GO" id="GO:0000981">
    <property type="term" value="F:DNA-binding transcription factor activity, RNA polymerase II-specific"/>
    <property type="evidence" value="ECO:0007669"/>
    <property type="project" value="TreeGrafter"/>
</dbReference>
<evidence type="ECO:0000313" key="8">
    <source>
        <dbReference type="EMBL" id="KAJ1914157.1"/>
    </source>
</evidence>
<dbReference type="PANTHER" id="PTHR45776">
    <property type="entry name" value="MIP04163P"/>
    <property type="match status" value="1"/>
</dbReference>
<dbReference type="GO" id="GO:0005634">
    <property type="term" value="C:nucleus"/>
    <property type="evidence" value="ECO:0007669"/>
    <property type="project" value="UniProtKB-SubCell"/>
</dbReference>
<keyword evidence="5" id="KW-0539">Nucleus</keyword>
<keyword evidence="3" id="KW-0238">DNA-binding</keyword>
<dbReference type="SMART" id="SM00353">
    <property type="entry name" value="HLH"/>
    <property type="match status" value="1"/>
</dbReference>
<dbReference type="GO" id="GO:0000978">
    <property type="term" value="F:RNA polymerase II cis-regulatory region sequence-specific DNA binding"/>
    <property type="evidence" value="ECO:0007669"/>
    <property type="project" value="TreeGrafter"/>
</dbReference>
<keyword evidence="2" id="KW-0805">Transcription regulation</keyword>
<feature type="compositionally biased region" description="Polar residues" evidence="6">
    <location>
        <begin position="365"/>
        <end position="375"/>
    </location>
</feature>
<feature type="compositionally biased region" description="Low complexity" evidence="6">
    <location>
        <begin position="1"/>
        <end position="17"/>
    </location>
</feature>
<protein>
    <recommendedName>
        <fullName evidence="7">BHLH domain-containing protein</fullName>
    </recommendedName>
</protein>
<feature type="region of interest" description="Disordered" evidence="6">
    <location>
        <begin position="356"/>
        <end position="375"/>
    </location>
</feature>
<dbReference type="Pfam" id="PF00010">
    <property type="entry name" value="HLH"/>
    <property type="match status" value="1"/>
</dbReference>
<dbReference type="InterPro" id="IPR036638">
    <property type="entry name" value="HLH_DNA-bd_sf"/>
</dbReference>
<keyword evidence="4" id="KW-0804">Transcription</keyword>
<dbReference type="OrthoDB" id="690068at2759"/>